<dbReference type="PANTHER" id="PTHR30469">
    <property type="entry name" value="MULTIDRUG RESISTANCE PROTEIN MDTA"/>
    <property type="match status" value="1"/>
</dbReference>
<comment type="caution">
    <text evidence="4">The sequence shown here is derived from an EMBL/GenBank/DDBJ whole genome shotgun (WGS) entry which is preliminary data.</text>
</comment>
<dbReference type="Proteomes" id="UP001549749">
    <property type="component" value="Unassembled WGS sequence"/>
</dbReference>
<feature type="domain" description="CusB-like beta-barrel" evidence="2">
    <location>
        <begin position="218"/>
        <end position="290"/>
    </location>
</feature>
<proteinExistence type="inferred from homology"/>
<dbReference type="Gene3D" id="1.10.287.470">
    <property type="entry name" value="Helix hairpin bin"/>
    <property type="match status" value="1"/>
</dbReference>
<dbReference type="Gene3D" id="2.40.420.20">
    <property type="match status" value="1"/>
</dbReference>
<name>A0ABV2T0G7_9BACT</name>
<dbReference type="SUPFAM" id="SSF111369">
    <property type="entry name" value="HlyD-like secretion proteins"/>
    <property type="match status" value="1"/>
</dbReference>
<dbReference type="EMBL" id="JBEXAC010000001">
    <property type="protein sequence ID" value="MET6996528.1"/>
    <property type="molecule type" value="Genomic_DNA"/>
</dbReference>
<organism evidence="4 5">
    <name type="scientific">Chitinophaga defluvii</name>
    <dbReference type="NCBI Taxonomy" id="3163343"/>
    <lineage>
        <taxon>Bacteria</taxon>
        <taxon>Pseudomonadati</taxon>
        <taxon>Bacteroidota</taxon>
        <taxon>Chitinophagia</taxon>
        <taxon>Chitinophagales</taxon>
        <taxon>Chitinophagaceae</taxon>
        <taxon>Chitinophaga</taxon>
    </lineage>
</organism>
<dbReference type="RefSeq" id="WP_354659170.1">
    <property type="nucleotide sequence ID" value="NZ_JBEXAC010000001.1"/>
</dbReference>
<comment type="similarity">
    <text evidence="1">Belongs to the membrane fusion protein (MFP) (TC 8.A.1) family.</text>
</comment>
<evidence type="ECO:0000259" key="3">
    <source>
        <dbReference type="Pfam" id="PF25973"/>
    </source>
</evidence>
<evidence type="ECO:0000313" key="5">
    <source>
        <dbReference type="Proteomes" id="UP001549749"/>
    </source>
</evidence>
<evidence type="ECO:0000313" key="4">
    <source>
        <dbReference type="EMBL" id="MET6996528.1"/>
    </source>
</evidence>
<dbReference type="InterPro" id="IPR058647">
    <property type="entry name" value="BSH_CzcB-like"/>
</dbReference>
<keyword evidence="5" id="KW-1185">Reference proteome</keyword>
<evidence type="ECO:0000256" key="1">
    <source>
        <dbReference type="ARBA" id="ARBA00009477"/>
    </source>
</evidence>
<dbReference type="Gene3D" id="2.40.30.170">
    <property type="match status" value="1"/>
</dbReference>
<dbReference type="PROSITE" id="PS51257">
    <property type="entry name" value="PROKAR_LIPOPROTEIN"/>
    <property type="match status" value="1"/>
</dbReference>
<reference evidence="4 5" key="1">
    <citation type="submission" date="2024-06" db="EMBL/GenBank/DDBJ databases">
        <title>Chitinophaga defluvii sp. nov., isolated from municipal sewage.</title>
        <authorList>
            <person name="Zhang L."/>
        </authorList>
    </citation>
    <scope>NUCLEOTIDE SEQUENCE [LARGE SCALE GENOMIC DNA]</scope>
    <source>
        <strain evidence="4 5">H8</strain>
    </source>
</reference>
<dbReference type="InterPro" id="IPR058792">
    <property type="entry name" value="Beta-barrel_RND_2"/>
</dbReference>
<dbReference type="Gene3D" id="2.40.50.100">
    <property type="match status" value="1"/>
</dbReference>
<dbReference type="Pfam" id="PF25973">
    <property type="entry name" value="BSH_CzcB"/>
    <property type="match status" value="1"/>
</dbReference>
<dbReference type="NCBIfam" id="TIGR01730">
    <property type="entry name" value="RND_mfp"/>
    <property type="match status" value="1"/>
</dbReference>
<evidence type="ECO:0000259" key="2">
    <source>
        <dbReference type="Pfam" id="PF25954"/>
    </source>
</evidence>
<dbReference type="Pfam" id="PF25954">
    <property type="entry name" value="Beta-barrel_RND_2"/>
    <property type="match status" value="1"/>
</dbReference>
<dbReference type="InterPro" id="IPR006143">
    <property type="entry name" value="RND_pump_MFP"/>
</dbReference>
<protein>
    <submittedName>
        <fullName evidence="4">Efflux RND transporter periplasmic adaptor subunit</fullName>
    </submittedName>
</protein>
<feature type="domain" description="CzcB-like barrel-sandwich hybrid" evidence="3">
    <location>
        <begin position="67"/>
        <end position="201"/>
    </location>
</feature>
<accession>A0ABV2T0G7</accession>
<gene>
    <name evidence="4" type="ORF">ABR189_04085</name>
</gene>
<sequence length="361" mass="39308">MHLIHRSVYTLLSGAVLLASCHQKQAPAAAEKQAPAPPAVLETVAAISDNPTYTLTLPGELLPYEQVLVYPKVKGFIKKLYADRGSKVKKGQLLAVLEAPELNQQFLSAQSDERKLYENYLYSKQAYQRLQKAAAKTGAVAAIELDKAYTQLRADSAAYNTAGANKGVVAQLQGYLRITAPFDGTIVARNFSEGALVGDNATKNGALFAIAQQTHLRLTVAIPEKHAQSLHPNTMITFTVSDRPGKIFTSALSRNSGLLQTDSRSVMAEFDVDNKDGALNGGEYAQVKLTLRRPEPTIWVPASSVVRAQSGVFILRKDPDGIKRIPVIEGIKKDTLQEVFGEVTADQQIIKKGSEEIHEKQ</sequence>
<dbReference type="PANTHER" id="PTHR30469:SF37">
    <property type="entry name" value="RAGD PROTEIN"/>
    <property type="match status" value="1"/>
</dbReference>